<dbReference type="PROSITE" id="PS51184">
    <property type="entry name" value="JMJC"/>
    <property type="match status" value="1"/>
</dbReference>
<evidence type="ECO:0000313" key="3">
    <source>
        <dbReference type="EMBL" id="KAK9198080.1"/>
    </source>
</evidence>
<dbReference type="Proteomes" id="UP001428341">
    <property type="component" value="Unassembled WGS sequence"/>
</dbReference>
<dbReference type="Gene3D" id="2.60.120.650">
    <property type="entry name" value="Cupin"/>
    <property type="match status" value="1"/>
</dbReference>
<feature type="domain" description="JmjC" evidence="2">
    <location>
        <begin position="127"/>
        <end position="317"/>
    </location>
</feature>
<keyword evidence="4" id="KW-1185">Reference proteome</keyword>
<name>A0AAP0QKJ9_9ROSI</name>
<protein>
    <recommendedName>
        <fullName evidence="2">JmjC domain-containing protein</fullName>
    </recommendedName>
</protein>
<accession>A0AAP0QKJ9</accession>
<dbReference type="SMART" id="SM00558">
    <property type="entry name" value="JmjC"/>
    <property type="match status" value="1"/>
</dbReference>
<evidence type="ECO:0000313" key="4">
    <source>
        <dbReference type="Proteomes" id="UP001428341"/>
    </source>
</evidence>
<dbReference type="GO" id="GO:0043565">
    <property type="term" value="F:sequence-specific DNA binding"/>
    <property type="evidence" value="ECO:0007669"/>
    <property type="project" value="TreeGrafter"/>
</dbReference>
<organism evidence="3 4">
    <name type="scientific">Citrus x changshan-huyou</name>
    <dbReference type="NCBI Taxonomy" id="2935761"/>
    <lineage>
        <taxon>Eukaryota</taxon>
        <taxon>Viridiplantae</taxon>
        <taxon>Streptophyta</taxon>
        <taxon>Embryophyta</taxon>
        <taxon>Tracheophyta</taxon>
        <taxon>Spermatophyta</taxon>
        <taxon>Magnoliopsida</taxon>
        <taxon>eudicotyledons</taxon>
        <taxon>Gunneridae</taxon>
        <taxon>Pentapetalae</taxon>
        <taxon>rosids</taxon>
        <taxon>malvids</taxon>
        <taxon>Sapindales</taxon>
        <taxon>Rutaceae</taxon>
        <taxon>Aurantioideae</taxon>
        <taxon>Citrus</taxon>
    </lineage>
</organism>
<dbReference type="InterPro" id="IPR041667">
    <property type="entry name" value="Cupin_8"/>
</dbReference>
<dbReference type="PANTHER" id="PTHR12480:SF6">
    <property type="entry name" value="2-OXOGLUTARATE AND IRON-DEPENDENT OXYGENASE JMJD4"/>
    <property type="match status" value="1"/>
</dbReference>
<proteinExistence type="inferred from homology"/>
<dbReference type="EMBL" id="JBCGBO010000005">
    <property type="protein sequence ID" value="KAK9198080.1"/>
    <property type="molecule type" value="Genomic_DNA"/>
</dbReference>
<evidence type="ECO:0000259" key="2">
    <source>
        <dbReference type="PROSITE" id="PS51184"/>
    </source>
</evidence>
<evidence type="ECO:0000256" key="1">
    <source>
        <dbReference type="ARBA" id="ARBA00006801"/>
    </source>
</evidence>
<dbReference type="Pfam" id="PF02373">
    <property type="entry name" value="JmjC"/>
    <property type="match status" value="1"/>
</dbReference>
<dbReference type="GO" id="GO:0005737">
    <property type="term" value="C:cytoplasm"/>
    <property type="evidence" value="ECO:0007669"/>
    <property type="project" value="TreeGrafter"/>
</dbReference>
<dbReference type="GO" id="GO:0005634">
    <property type="term" value="C:nucleus"/>
    <property type="evidence" value="ECO:0007669"/>
    <property type="project" value="TreeGrafter"/>
</dbReference>
<comment type="caution">
    <text evidence="3">The sequence shown here is derived from an EMBL/GenBank/DDBJ whole genome shotgun (WGS) entry which is preliminary data.</text>
</comment>
<dbReference type="SUPFAM" id="SSF51197">
    <property type="entry name" value="Clavaminate synthase-like"/>
    <property type="match status" value="1"/>
</dbReference>
<dbReference type="GO" id="GO:0045905">
    <property type="term" value="P:positive regulation of translational termination"/>
    <property type="evidence" value="ECO:0007669"/>
    <property type="project" value="TreeGrafter"/>
</dbReference>
<sequence>MGIRIGGGQIEKLNGKEVSYSEFVEKYMAKNQPVVLTGLMDDWRACKDWVTENGQPNLLFFSTHFGKSKVQVADCGIREFTDQKRVEMSVSEFVKNWLENSIMENSNASTNEANDKSVLYLKDWHFAKEYPEYVAYRTPLIFCDDWLNMYLDHFRLHKDPESYQKDNDICCSDYRFVYMGAKGLSIDILNLSLLLFGLASYRYVDPGLLFMLMFSDHIVGQQMCAGRKNGFFYLLLNVILNLKGCVYNIFDDVSETDFPGFKKTIWLECTQEQNEIIFVPSGWYHQVHNLEDTISINHNWFNGYNLSWVWDLLLRDYNEAKEYIEDIRDICDDFEGLCQRNLAANTGMNFYDFFSFISRFSLVNVVILFHLRRDYENQIWSSSPVARHLALNLVSIRKIALKMKSVNDVAGSFGFFMDLKETLDDPKFLKLCMGFCRTYGMIHEEEKWTCEIKKALMLDFEDYDSLISSPEDLVKFIDFAAGKFSGNCSEENILLSRLEDG</sequence>
<gene>
    <name evidence="3" type="ORF">WN944_013263</name>
</gene>
<dbReference type="InterPro" id="IPR050910">
    <property type="entry name" value="JMJD6_ArgDemeth/LysHydrox"/>
</dbReference>
<dbReference type="AlphaFoldDB" id="A0AAP0QKJ9"/>
<dbReference type="PANTHER" id="PTHR12480">
    <property type="entry name" value="ARGININE DEMETHYLASE AND LYSYL-HYDROXYLASE JMJD"/>
    <property type="match status" value="1"/>
</dbReference>
<comment type="similarity">
    <text evidence="1">Belongs to the JARID1 histone demethylase family.</text>
</comment>
<dbReference type="Pfam" id="PF13621">
    <property type="entry name" value="Cupin_8"/>
    <property type="match status" value="1"/>
</dbReference>
<dbReference type="GO" id="GO:0016706">
    <property type="term" value="F:2-oxoglutarate-dependent dioxygenase activity"/>
    <property type="evidence" value="ECO:0007669"/>
    <property type="project" value="TreeGrafter"/>
</dbReference>
<dbReference type="InterPro" id="IPR003347">
    <property type="entry name" value="JmjC_dom"/>
</dbReference>
<reference evidence="3 4" key="1">
    <citation type="submission" date="2024-05" db="EMBL/GenBank/DDBJ databases">
        <title>Haplotype-resolved chromosome-level genome assembly of Huyou (Citrus changshanensis).</title>
        <authorList>
            <person name="Miao C."/>
            <person name="Chen W."/>
            <person name="Wu Y."/>
            <person name="Wang L."/>
            <person name="Zhao S."/>
            <person name="Grierson D."/>
            <person name="Xu C."/>
            <person name="Chen K."/>
        </authorList>
    </citation>
    <scope>NUCLEOTIDE SEQUENCE [LARGE SCALE GENOMIC DNA]</scope>
    <source>
        <strain evidence="3">01-14</strain>
        <tissue evidence="3">Leaf</tissue>
    </source>
</reference>